<organism evidence="2 3">
    <name type="scientific">Aciditerrimonas ferrireducens</name>
    <dbReference type="NCBI Taxonomy" id="667306"/>
    <lineage>
        <taxon>Bacteria</taxon>
        <taxon>Bacillati</taxon>
        <taxon>Actinomycetota</taxon>
        <taxon>Acidimicrobiia</taxon>
        <taxon>Acidimicrobiales</taxon>
        <taxon>Acidimicrobiaceae</taxon>
        <taxon>Aciditerrimonas</taxon>
    </lineage>
</organism>
<evidence type="ECO:0000313" key="2">
    <source>
        <dbReference type="EMBL" id="MFC0081144.1"/>
    </source>
</evidence>
<dbReference type="InterPro" id="IPR002509">
    <property type="entry name" value="NODB_dom"/>
</dbReference>
<dbReference type="CDD" id="cd10959">
    <property type="entry name" value="CE4_NodB_like_3"/>
    <property type="match status" value="1"/>
</dbReference>
<gene>
    <name evidence="2" type="ORF">ACFFRE_03080</name>
</gene>
<dbReference type="EMBL" id="JBHLYQ010000018">
    <property type="protein sequence ID" value="MFC0081144.1"/>
    <property type="molecule type" value="Genomic_DNA"/>
</dbReference>
<feature type="domain" description="NodB homology" evidence="1">
    <location>
        <begin position="4"/>
        <end position="189"/>
    </location>
</feature>
<accession>A0ABV6C0D7</accession>
<sequence>MAGDRVALTFDDGPDPRTTPRVLTVLDERGLRATFFVLGAAVARSGSLAAEVVAAGHELGVHGFRHEHHLLRGPGWVLEDLRRAVGVVGEATGQAPRWFRPPYGQLAAGSLRAARALGLEVVLWSVWGKEFADPELERIRRRLASGLRPGAVVLLHDSDLAAPAGTGARTVALLPGLAEDLAVRGLRAERLDRVAA</sequence>
<evidence type="ECO:0000259" key="1">
    <source>
        <dbReference type="PROSITE" id="PS51677"/>
    </source>
</evidence>
<dbReference type="InterPro" id="IPR011330">
    <property type="entry name" value="Glyco_hydro/deAcase_b/a-brl"/>
</dbReference>
<keyword evidence="3" id="KW-1185">Reference proteome</keyword>
<protein>
    <submittedName>
        <fullName evidence="2">Polysaccharide deacetylase family protein</fullName>
    </submittedName>
</protein>
<dbReference type="PANTHER" id="PTHR10587:SF137">
    <property type="entry name" value="4-DEOXY-4-FORMAMIDO-L-ARABINOSE-PHOSPHOUNDECAPRENOL DEFORMYLASE ARND-RELATED"/>
    <property type="match status" value="1"/>
</dbReference>
<dbReference type="PROSITE" id="PS51677">
    <property type="entry name" value="NODB"/>
    <property type="match status" value="1"/>
</dbReference>
<dbReference type="Pfam" id="PF01522">
    <property type="entry name" value="Polysacc_deac_1"/>
    <property type="match status" value="1"/>
</dbReference>
<name>A0ABV6C0D7_9ACTN</name>
<dbReference type="Proteomes" id="UP001589788">
    <property type="component" value="Unassembled WGS sequence"/>
</dbReference>
<dbReference type="InterPro" id="IPR050248">
    <property type="entry name" value="Polysacc_deacetylase_ArnD"/>
</dbReference>
<dbReference type="PANTHER" id="PTHR10587">
    <property type="entry name" value="GLYCOSYL TRANSFERASE-RELATED"/>
    <property type="match status" value="1"/>
</dbReference>
<reference evidence="2 3" key="1">
    <citation type="submission" date="2024-09" db="EMBL/GenBank/DDBJ databases">
        <authorList>
            <person name="Sun Q."/>
            <person name="Mori K."/>
        </authorList>
    </citation>
    <scope>NUCLEOTIDE SEQUENCE [LARGE SCALE GENOMIC DNA]</scope>
    <source>
        <strain evidence="2 3">JCM 15389</strain>
    </source>
</reference>
<dbReference type="SUPFAM" id="SSF88713">
    <property type="entry name" value="Glycoside hydrolase/deacetylase"/>
    <property type="match status" value="1"/>
</dbReference>
<evidence type="ECO:0000313" key="3">
    <source>
        <dbReference type="Proteomes" id="UP001589788"/>
    </source>
</evidence>
<comment type="caution">
    <text evidence="2">The sequence shown here is derived from an EMBL/GenBank/DDBJ whole genome shotgun (WGS) entry which is preliminary data.</text>
</comment>
<proteinExistence type="predicted"/>
<dbReference type="Gene3D" id="3.20.20.370">
    <property type="entry name" value="Glycoside hydrolase/deacetylase"/>
    <property type="match status" value="1"/>
</dbReference>
<dbReference type="RefSeq" id="WP_248105270.1">
    <property type="nucleotide sequence ID" value="NZ_JAKHEX010000001.1"/>
</dbReference>